<evidence type="ECO:0000313" key="2">
    <source>
        <dbReference type="Proteomes" id="UP001259347"/>
    </source>
</evidence>
<evidence type="ECO:0000313" key="1">
    <source>
        <dbReference type="EMBL" id="MDR6866345.1"/>
    </source>
</evidence>
<gene>
    <name evidence="1" type="ORF">J2Y69_000937</name>
</gene>
<accession>A0ABU1S9R6</accession>
<comment type="caution">
    <text evidence="1">The sequence shown here is derived from an EMBL/GenBank/DDBJ whole genome shotgun (WGS) entry which is preliminary data.</text>
</comment>
<reference evidence="1 2" key="1">
    <citation type="submission" date="2023-07" db="EMBL/GenBank/DDBJ databases">
        <title>Sorghum-associated microbial communities from plants grown in Nebraska, USA.</title>
        <authorList>
            <person name="Schachtman D."/>
        </authorList>
    </citation>
    <scope>NUCLEOTIDE SEQUENCE [LARGE SCALE GENOMIC DNA]</scope>
    <source>
        <strain evidence="1 2">2980</strain>
    </source>
</reference>
<evidence type="ECO:0008006" key="3">
    <source>
        <dbReference type="Google" id="ProtNLM"/>
    </source>
</evidence>
<sequence>MTKPTAVRVAATGARLIGGLLVSAACVAGVVVAVPAAIPGIVHEPARTSITPVPGDTLLTCAGPFRALGRDAQNAGQMTVAGAPALTAGAAAGSSIQPSELAIADVADATTAPMYVAPPSDRAVAQAAAASSLTIAADDLSGFAAAACRPASMQSWIVGGAGAAGSNDILLIANPGQVPATVSFTFYGQQGEKRSSDLIVPPKTQRSLPLAAGAAGETSPVVQITSSGSPVRAALQSSLIRTLDPAGIDLQDGIAHAETSQALLGVRVVLPATGEGVSTLVRLLAPSADGTVRLQARNADGGATVGEEKTVSLTAGQPAEVDMSGLKPGFYSIDVTSTTPVVAGAWQTTSLGKGADFAWMTPAPEISSATTFAVAEGPQPQLQVRNAGAVEARVTLTPTGGGTPQQLTVPADGSTIANVTAGTVYTLETDQPVRAALGYLGTGQIAGYPVWPALTTSPEIAVYQ</sequence>
<organism evidence="1 2">
    <name type="scientific">Microbacterium resistens</name>
    <dbReference type="NCBI Taxonomy" id="156977"/>
    <lineage>
        <taxon>Bacteria</taxon>
        <taxon>Bacillati</taxon>
        <taxon>Actinomycetota</taxon>
        <taxon>Actinomycetes</taxon>
        <taxon>Micrococcales</taxon>
        <taxon>Microbacteriaceae</taxon>
        <taxon>Microbacterium</taxon>
    </lineage>
</organism>
<proteinExistence type="predicted"/>
<name>A0ABU1S9R6_9MICO</name>
<dbReference type="PROSITE" id="PS51257">
    <property type="entry name" value="PROKAR_LIPOPROTEIN"/>
    <property type="match status" value="1"/>
</dbReference>
<dbReference type="EMBL" id="JAVDUM010000003">
    <property type="protein sequence ID" value="MDR6866345.1"/>
    <property type="molecule type" value="Genomic_DNA"/>
</dbReference>
<dbReference type="Pfam" id="PF18986">
    <property type="entry name" value="DUF5719"/>
    <property type="match status" value="1"/>
</dbReference>
<dbReference type="RefSeq" id="WP_310018066.1">
    <property type="nucleotide sequence ID" value="NZ_JAVDUM010000003.1"/>
</dbReference>
<dbReference type="Proteomes" id="UP001259347">
    <property type="component" value="Unassembled WGS sequence"/>
</dbReference>
<protein>
    <recommendedName>
        <fullName evidence="3">Large extracellular alpha-helical protein</fullName>
    </recommendedName>
</protein>
<keyword evidence="2" id="KW-1185">Reference proteome</keyword>
<dbReference type="InterPro" id="IPR043777">
    <property type="entry name" value="DUF5719"/>
</dbReference>